<dbReference type="EC" id="3.2.1.52" evidence="3"/>
<evidence type="ECO:0000313" key="8">
    <source>
        <dbReference type="Proteomes" id="UP000234882"/>
    </source>
</evidence>
<gene>
    <name evidence="7" type="ORF">CYR75_07735</name>
</gene>
<dbReference type="InterPro" id="IPR001764">
    <property type="entry name" value="Glyco_hydro_3_N"/>
</dbReference>
<evidence type="ECO:0000256" key="1">
    <source>
        <dbReference type="ARBA" id="ARBA00001231"/>
    </source>
</evidence>
<dbReference type="Gene3D" id="3.20.20.300">
    <property type="entry name" value="Glycoside hydrolase, family 3, N-terminal domain"/>
    <property type="match status" value="1"/>
</dbReference>
<dbReference type="GO" id="GO:0009254">
    <property type="term" value="P:peptidoglycan turnover"/>
    <property type="evidence" value="ECO:0007669"/>
    <property type="project" value="TreeGrafter"/>
</dbReference>
<comment type="catalytic activity">
    <reaction evidence="1">
        <text>Hydrolysis of terminal non-reducing N-acetyl-D-hexosamine residues in N-acetyl-beta-D-hexosaminides.</text>
        <dbReference type="EC" id="3.2.1.52"/>
    </reaction>
</comment>
<keyword evidence="4" id="KW-0378">Hydrolase</keyword>
<dbReference type="Proteomes" id="UP000234882">
    <property type="component" value="Chromosome"/>
</dbReference>
<dbReference type="Pfam" id="PF00933">
    <property type="entry name" value="Glyco_hydro_3"/>
    <property type="match status" value="1"/>
</dbReference>
<dbReference type="InterPro" id="IPR019800">
    <property type="entry name" value="Glyco_hydro_3_AS"/>
</dbReference>
<reference evidence="8" key="1">
    <citation type="submission" date="2017-12" db="EMBL/GenBank/DDBJ databases">
        <title>Genomic analysis of Paracoccus sp. CBA4604.</title>
        <authorList>
            <person name="Roh S.W."/>
            <person name="Kim J.Y."/>
            <person name="Kim J.S."/>
        </authorList>
    </citation>
    <scope>NUCLEOTIDE SEQUENCE [LARGE SCALE GENOMIC DNA]</scope>
    <source>
        <strain evidence="8">CBA4604</strain>
    </source>
</reference>
<dbReference type="AlphaFoldDB" id="A0A2K9MEX1"/>
<dbReference type="EMBL" id="CP025583">
    <property type="protein sequence ID" value="AUM74170.1"/>
    <property type="molecule type" value="Genomic_DNA"/>
</dbReference>
<evidence type="ECO:0000259" key="6">
    <source>
        <dbReference type="Pfam" id="PF00933"/>
    </source>
</evidence>
<name>A0A2K9MEX1_9RHOB</name>
<protein>
    <recommendedName>
        <fullName evidence="3">beta-N-acetylhexosaminidase</fullName>
        <ecNumber evidence="3">3.2.1.52</ecNumber>
    </recommendedName>
</protein>
<evidence type="ECO:0000256" key="4">
    <source>
        <dbReference type="ARBA" id="ARBA00022801"/>
    </source>
</evidence>
<dbReference type="KEGG" id="paru:CYR75_07735"/>
<dbReference type="RefSeq" id="WP_101499518.1">
    <property type="nucleotide sequence ID" value="NZ_CP025583.1"/>
</dbReference>
<dbReference type="PROSITE" id="PS00775">
    <property type="entry name" value="GLYCOSYL_HYDROL_F3"/>
    <property type="match status" value="1"/>
</dbReference>
<keyword evidence="8" id="KW-1185">Reference proteome</keyword>
<organism evidence="7 8">
    <name type="scientific">Paracoccus jeotgali</name>
    <dbReference type="NCBI Taxonomy" id="2065379"/>
    <lineage>
        <taxon>Bacteria</taxon>
        <taxon>Pseudomonadati</taxon>
        <taxon>Pseudomonadota</taxon>
        <taxon>Alphaproteobacteria</taxon>
        <taxon>Rhodobacterales</taxon>
        <taxon>Paracoccaceae</taxon>
        <taxon>Paracoccus</taxon>
    </lineage>
</organism>
<proteinExistence type="inferred from homology"/>
<evidence type="ECO:0000256" key="3">
    <source>
        <dbReference type="ARBA" id="ARBA00012663"/>
    </source>
</evidence>
<keyword evidence="5" id="KW-0326">Glycosidase</keyword>
<sequence>MTLAAIFGLAGPALTPAERDFFREADPWGFILFARNVADPDQLRRLTEELRMAVGREALITVDQEGGRVQRLRAPFWAEWAPPLDDAGHGPRATLLRYRLIGHELRGLGIDSNCAPTLDIAGDMTHPFLQNRCLGRDADSVIAHGRAAADGMLAAGVLPVMKHMPGHGRAQADSHLETPEVTATLDDLRDTDFAPFRALADLPLAMTAHIRFTALDDVPATASPRVIGLIRDEIGFDGLLMTDDLSMQGLHGTIAQRATAAITAGCDLVLHCNGDRAEMEDVAANAGALVPQATSRAARALSLRHPGDDVPAAELLAEYRALGGQVEWPQA</sequence>
<dbReference type="PANTHER" id="PTHR30480:SF13">
    <property type="entry name" value="BETA-HEXOSAMINIDASE"/>
    <property type="match status" value="1"/>
</dbReference>
<dbReference type="InterPro" id="IPR050226">
    <property type="entry name" value="NagZ_Beta-hexosaminidase"/>
</dbReference>
<dbReference type="PANTHER" id="PTHR30480">
    <property type="entry name" value="BETA-HEXOSAMINIDASE-RELATED"/>
    <property type="match status" value="1"/>
</dbReference>
<evidence type="ECO:0000313" key="7">
    <source>
        <dbReference type="EMBL" id="AUM74170.1"/>
    </source>
</evidence>
<dbReference type="GO" id="GO:0005975">
    <property type="term" value="P:carbohydrate metabolic process"/>
    <property type="evidence" value="ECO:0007669"/>
    <property type="project" value="InterPro"/>
</dbReference>
<dbReference type="NCBIfam" id="NF003740">
    <property type="entry name" value="PRK05337.1"/>
    <property type="match status" value="1"/>
</dbReference>
<feature type="domain" description="Glycoside hydrolase family 3 N-terminal" evidence="6">
    <location>
        <begin position="29"/>
        <end position="284"/>
    </location>
</feature>
<comment type="similarity">
    <text evidence="2">Belongs to the glycosyl hydrolase 3 family.</text>
</comment>
<dbReference type="GO" id="GO:0004563">
    <property type="term" value="F:beta-N-acetylhexosaminidase activity"/>
    <property type="evidence" value="ECO:0007669"/>
    <property type="project" value="UniProtKB-EC"/>
</dbReference>
<evidence type="ECO:0000256" key="2">
    <source>
        <dbReference type="ARBA" id="ARBA00005336"/>
    </source>
</evidence>
<dbReference type="InterPro" id="IPR017853">
    <property type="entry name" value="GH"/>
</dbReference>
<evidence type="ECO:0000256" key="5">
    <source>
        <dbReference type="ARBA" id="ARBA00023295"/>
    </source>
</evidence>
<dbReference type="OrthoDB" id="9786661at2"/>
<dbReference type="SUPFAM" id="SSF51445">
    <property type="entry name" value="(Trans)glycosidases"/>
    <property type="match status" value="1"/>
</dbReference>
<accession>A0A2K9MEX1</accession>
<dbReference type="InterPro" id="IPR036962">
    <property type="entry name" value="Glyco_hydro_3_N_sf"/>
</dbReference>